<organism evidence="1 2">
    <name type="scientific">Iningainema tapete BLCC-T55</name>
    <dbReference type="NCBI Taxonomy" id="2748662"/>
    <lineage>
        <taxon>Bacteria</taxon>
        <taxon>Bacillati</taxon>
        <taxon>Cyanobacteriota</taxon>
        <taxon>Cyanophyceae</taxon>
        <taxon>Nostocales</taxon>
        <taxon>Scytonemataceae</taxon>
        <taxon>Iningainema tapete</taxon>
    </lineage>
</organism>
<dbReference type="RefSeq" id="WP_190836346.1">
    <property type="nucleotide sequence ID" value="NZ_CAWPPI010000109.1"/>
</dbReference>
<protein>
    <recommendedName>
        <fullName evidence="3">Sigma-70 family RNA polymerase sigma factor</fullName>
    </recommendedName>
</protein>
<keyword evidence="2" id="KW-1185">Reference proteome</keyword>
<dbReference type="Proteomes" id="UP000629098">
    <property type="component" value="Unassembled WGS sequence"/>
</dbReference>
<comment type="caution">
    <text evidence="1">The sequence shown here is derived from an EMBL/GenBank/DDBJ whole genome shotgun (WGS) entry which is preliminary data.</text>
</comment>
<evidence type="ECO:0000313" key="2">
    <source>
        <dbReference type="Proteomes" id="UP000629098"/>
    </source>
</evidence>
<proteinExistence type="predicted"/>
<dbReference type="AlphaFoldDB" id="A0A8J7C039"/>
<reference evidence="1" key="1">
    <citation type="submission" date="2020-09" db="EMBL/GenBank/DDBJ databases">
        <title>Iningainema tapete sp. nov. (Scytonemataceae, Cyanobacteria) from greenhouses in central Florida (USA) produces two types of nodularin with biosynthetic potential for microcystin-LR and anabaenopeptins.</title>
        <authorList>
            <person name="Berthold D.E."/>
            <person name="Lefler F.W."/>
            <person name="Huang I.-S."/>
            <person name="Abdulla H."/>
            <person name="Zimba P.V."/>
            <person name="Laughinghouse H.D. IV."/>
        </authorList>
    </citation>
    <scope>NUCLEOTIDE SEQUENCE</scope>
    <source>
        <strain evidence="1">BLCCT55</strain>
    </source>
</reference>
<sequence length="233" mass="27580">MDEQLQNLIQELCQHSESSPKRRRVLNQLLLTIQQLPGLYKDHHPDYPIALNQTWEWVCRNICQFEQRPPSLQASLTAWINGHLKWRIQDLYSRRHPDYRGRNPGEISLDKTISNDNGNQIPLSERLLSSQMTINLLDELIEELHKTNQERLGEKVRKHILQDRQNLRACHPRKHPECHCQLLAERLLLQEPPDAIANIAREFNINEQTLYAHWKRRCLPLLQDIGLNYGYEK</sequence>
<name>A0A8J7C039_9CYAN</name>
<dbReference type="EMBL" id="JACXAE010000109">
    <property type="protein sequence ID" value="MBD2777273.1"/>
    <property type="molecule type" value="Genomic_DNA"/>
</dbReference>
<gene>
    <name evidence="1" type="ORF">ICL16_35805</name>
</gene>
<evidence type="ECO:0008006" key="3">
    <source>
        <dbReference type="Google" id="ProtNLM"/>
    </source>
</evidence>
<accession>A0A8J7C039</accession>
<evidence type="ECO:0000313" key="1">
    <source>
        <dbReference type="EMBL" id="MBD2777273.1"/>
    </source>
</evidence>